<dbReference type="Proteomes" id="UP000198660">
    <property type="component" value="Unassembled WGS sequence"/>
</dbReference>
<dbReference type="EMBL" id="FPAA01000018">
    <property type="protein sequence ID" value="SFT02805.1"/>
    <property type="molecule type" value="Genomic_DNA"/>
</dbReference>
<dbReference type="Pfam" id="PF10004">
    <property type="entry name" value="DUF2247"/>
    <property type="match status" value="1"/>
</dbReference>
<dbReference type="RefSeq" id="WP_091839667.1">
    <property type="nucleotide sequence ID" value="NZ_FPAA01000018.1"/>
</dbReference>
<proteinExistence type="predicted"/>
<evidence type="ECO:0000313" key="2">
    <source>
        <dbReference type="Proteomes" id="UP000198660"/>
    </source>
</evidence>
<protein>
    <recommendedName>
        <fullName evidence="3">DUF2247 domain-containing protein</fullName>
    </recommendedName>
</protein>
<keyword evidence="2" id="KW-1185">Reference proteome</keyword>
<evidence type="ECO:0008006" key="3">
    <source>
        <dbReference type="Google" id="ProtNLM"/>
    </source>
</evidence>
<dbReference type="InterPro" id="IPR016630">
    <property type="entry name" value="UCP015278"/>
</dbReference>
<gene>
    <name evidence="1" type="ORF">SAMN05444972_11839</name>
</gene>
<name>A0A1I6UMX2_9BACL</name>
<dbReference type="OrthoDB" id="2181438at2"/>
<reference evidence="2" key="1">
    <citation type="submission" date="2016-10" db="EMBL/GenBank/DDBJ databases">
        <authorList>
            <person name="Varghese N."/>
            <person name="Submissions S."/>
        </authorList>
    </citation>
    <scope>NUCLEOTIDE SEQUENCE [LARGE SCALE GENOMIC DNA]</scope>
    <source>
        <strain evidence="2">DSM 45789</strain>
    </source>
</reference>
<evidence type="ECO:0000313" key="1">
    <source>
        <dbReference type="EMBL" id="SFT02805.1"/>
    </source>
</evidence>
<sequence>MNYIDVFKEEDIEVNWLTLLIGLDGPANFPPLVDVAEIINFAIELLDGTSDRDIISIATAYVSESEAIRSSLMKLSKRVDCNEEFEMRKWRYILLKSMMKDVPQDSLYGLIFLTEFWADFDYPSDRPHLVQGQKNSLTPEEYYSDEFFEKTIANHYTWLKQELNILVKQ</sequence>
<organism evidence="1 2">
    <name type="scientific">Marininema halotolerans</name>
    <dbReference type="NCBI Taxonomy" id="1155944"/>
    <lineage>
        <taxon>Bacteria</taxon>
        <taxon>Bacillati</taxon>
        <taxon>Bacillota</taxon>
        <taxon>Bacilli</taxon>
        <taxon>Bacillales</taxon>
        <taxon>Thermoactinomycetaceae</taxon>
        <taxon>Marininema</taxon>
    </lineage>
</organism>
<dbReference type="AlphaFoldDB" id="A0A1I6UMX2"/>
<accession>A0A1I6UMX2</accession>